<accession>A0A172WZI2</accession>
<dbReference type="Proteomes" id="UP000203996">
    <property type="component" value="Segment"/>
</dbReference>
<protein>
    <submittedName>
        <fullName evidence="1">ORF-105</fullName>
    </submittedName>
</protein>
<keyword evidence="2" id="KW-1185">Reference proteome</keyword>
<proteinExistence type="predicted"/>
<dbReference type="KEGG" id="vg:27924329"/>
<dbReference type="OrthoDB" id="6521at10239"/>
<dbReference type="GeneID" id="27924329"/>
<dbReference type="RefSeq" id="YP_009255362.1">
    <property type="nucleotide sequence ID" value="NC_030240.1"/>
</dbReference>
<dbReference type="EMBL" id="KU565883">
    <property type="protein sequence ID" value="ANF29753.1"/>
    <property type="molecule type" value="Genomic_DNA"/>
</dbReference>
<reference evidence="1 2" key="1">
    <citation type="journal article" date="2016" name="PLoS ONE">
        <title>Genome Sequencing and Analysis of Catopsilia pomona nucleopolyhedrovirus: A Distinct Species in Group I Alphabaculovirus.</title>
        <authorList>
            <person name="Wang J."/>
            <person name="Zhu Z."/>
            <person name="Zhang L."/>
            <person name="Hou D."/>
            <person name="Wang M."/>
            <person name="Arif B."/>
            <person name="Kou Z."/>
            <person name="Wang H."/>
            <person name="Deng F."/>
            <person name="Hu Z."/>
        </authorList>
    </citation>
    <scope>NUCLEOTIDE SEQUENCE [LARGE SCALE GENOMIC DNA]</scope>
    <source>
        <strain evidence="1">416</strain>
    </source>
</reference>
<organism evidence="1 2">
    <name type="scientific">Catopsilia pomona nucleopolyhedrovirus</name>
    <dbReference type="NCBI Taxonomy" id="1850906"/>
    <lineage>
        <taxon>Viruses</taxon>
        <taxon>Viruses incertae sedis</taxon>
        <taxon>Naldaviricetes</taxon>
        <taxon>Lefavirales</taxon>
        <taxon>Baculoviridae</taxon>
        <taxon>Alphabaculovirus</taxon>
        <taxon>Alphabaculovirus capomonae</taxon>
    </lineage>
</organism>
<dbReference type="SUPFAM" id="SSF52540">
    <property type="entry name" value="P-loop containing nucleoside triphosphate hydrolases"/>
    <property type="match status" value="1"/>
</dbReference>
<dbReference type="Gene3D" id="3.40.50.300">
    <property type="entry name" value="P-loop containing nucleotide triphosphate hydrolases"/>
    <property type="match status" value="1"/>
</dbReference>
<evidence type="ECO:0000313" key="2">
    <source>
        <dbReference type="Proteomes" id="UP000203996"/>
    </source>
</evidence>
<gene>
    <name evidence="1" type="ORF">CapoNPV_105</name>
</gene>
<sequence length="185" mass="21243">MKIYICGTACLFKSTIISRLHAQGFKTKAGDYKEACNKYSFLSNKAADQVMTTIYNAYVILNEEEGAVHDRSVIDTIVYDCLFRNVPADKFITYIEKFKILNEKWLQSNYFIFVVAGDEAKTLERMIKRNNGIDMLTIDYVKKQNMYFTLAANVLGKEIVSIVEFSDMENVVQKIINDCHLNVNV</sequence>
<name>A0A172WZI2_9ABAC</name>
<dbReference type="InterPro" id="IPR027417">
    <property type="entry name" value="P-loop_NTPase"/>
</dbReference>
<evidence type="ECO:0000313" key="1">
    <source>
        <dbReference type="EMBL" id="ANF29753.1"/>
    </source>
</evidence>